<keyword evidence="7 8" id="KW-0472">Membrane</keyword>
<dbReference type="eggNOG" id="COG1620">
    <property type="taxonomic scope" value="Bacteria"/>
</dbReference>
<keyword evidence="10" id="KW-1185">Reference proteome</keyword>
<feature type="transmembrane region" description="Helical" evidence="8">
    <location>
        <begin position="373"/>
        <end position="392"/>
    </location>
</feature>
<keyword evidence="8" id="KW-0997">Cell inner membrane</keyword>
<comment type="similarity">
    <text evidence="2 8">Belongs to the lactate permease family.</text>
</comment>
<evidence type="ECO:0000256" key="5">
    <source>
        <dbReference type="ARBA" id="ARBA00022692"/>
    </source>
</evidence>
<keyword evidence="6 8" id="KW-1133">Transmembrane helix</keyword>
<dbReference type="GO" id="GO:0005886">
    <property type="term" value="C:plasma membrane"/>
    <property type="evidence" value="ECO:0007669"/>
    <property type="project" value="UniProtKB-SubCell"/>
</dbReference>
<reference evidence="9 10" key="2">
    <citation type="submission" date="2014-05" db="EMBL/GenBank/DDBJ databases">
        <title>Genome sequence of the 3-chlorobenzoate degrading bacterium Pseudomonas knackmussii B13 shows multiple evidence for horizontal gene transfer.</title>
        <authorList>
            <person name="Miyazaki R."/>
            <person name="Bertelli C."/>
            <person name="Falquet L."/>
            <person name="Robinson-Rechavi M."/>
            <person name="Gharib W."/>
            <person name="Roy S."/>
            <person name="Van der Meer J.R."/>
        </authorList>
    </citation>
    <scope>NUCLEOTIDE SEQUENCE [LARGE SCALE GENOMIC DNA]</scope>
    <source>
        <strain evidence="9 10">B13</strain>
    </source>
</reference>
<dbReference type="KEGG" id="pkc:PKB_4995"/>
<accession>A0A024HPF8</accession>
<evidence type="ECO:0000313" key="9">
    <source>
        <dbReference type="EMBL" id="CDF86308.1"/>
    </source>
</evidence>
<protein>
    <recommendedName>
        <fullName evidence="8">L-lactate permease</fullName>
    </recommendedName>
</protein>
<keyword evidence="5 8" id="KW-0812">Transmembrane</keyword>
<dbReference type="AlphaFoldDB" id="A0A024HPF8"/>
<evidence type="ECO:0000256" key="8">
    <source>
        <dbReference type="RuleBase" id="RU365092"/>
    </source>
</evidence>
<feature type="transmembrane region" description="Helical" evidence="8">
    <location>
        <begin position="155"/>
        <end position="179"/>
    </location>
</feature>
<dbReference type="EMBL" id="HG322950">
    <property type="protein sequence ID" value="CDF86308.1"/>
    <property type="molecule type" value="Genomic_DNA"/>
</dbReference>
<evidence type="ECO:0000256" key="6">
    <source>
        <dbReference type="ARBA" id="ARBA00022989"/>
    </source>
</evidence>
<comment type="function">
    <text evidence="8">Uptake of L-lactate across the membrane. Can also transport D-lactate and glycolate.</text>
</comment>
<dbReference type="PANTHER" id="PTHR30003:SF0">
    <property type="entry name" value="GLYCOLATE PERMEASE GLCA-RELATED"/>
    <property type="match status" value="1"/>
</dbReference>
<dbReference type="PATRIC" id="fig|1301098.3.peg.4977"/>
<dbReference type="Pfam" id="PF02652">
    <property type="entry name" value="Lactate_perm"/>
    <property type="match status" value="1"/>
</dbReference>
<feature type="transmembrane region" description="Helical" evidence="8">
    <location>
        <begin position="116"/>
        <end position="149"/>
    </location>
</feature>
<feature type="transmembrane region" description="Helical" evidence="8">
    <location>
        <begin position="436"/>
        <end position="461"/>
    </location>
</feature>
<dbReference type="OrthoDB" id="9761056at2"/>
<dbReference type="InterPro" id="IPR003804">
    <property type="entry name" value="Lactate_perm"/>
</dbReference>
<feature type="transmembrane region" description="Helical" evidence="8">
    <location>
        <begin position="12"/>
        <end position="34"/>
    </location>
</feature>
<name>A0A024HPF8_PSEKB</name>
<feature type="transmembrane region" description="Helical" evidence="8">
    <location>
        <begin position="41"/>
        <end position="60"/>
    </location>
</feature>
<dbReference type="GO" id="GO:0015295">
    <property type="term" value="F:solute:proton symporter activity"/>
    <property type="evidence" value="ECO:0007669"/>
    <property type="project" value="TreeGrafter"/>
</dbReference>
<feature type="transmembrane region" description="Helical" evidence="8">
    <location>
        <begin position="199"/>
        <end position="217"/>
    </location>
</feature>
<feature type="transmembrane region" description="Helical" evidence="8">
    <location>
        <begin position="534"/>
        <end position="556"/>
    </location>
</feature>
<keyword evidence="3 8" id="KW-0813">Transport</keyword>
<feature type="transmembrane region" description="Helical" evidence="8">
    <location>
        <begin position="304"/>
        <end position="323"/>
    </location>
</feature>
<dbReference type="PANTHER" id="PTHR30003">
    <property type="entry name" value="L-LACTATE PERMEASE"/>
    <property type="match status" value="1"/>
</dbReference>
<feature type="transmembrane region" description="Helical" evidence="8">
    <location>
        <begin position="223"/>
        <end position="240"/>
    </location>
</feature>
<feature type="transmembrane region" description="Helical" evidence="8">
    <location>
        <begin position="412"/>
        <end position="430"/>
    </location>
</feature>
<sequence length="557" mass="58094">MQTWQQIYTPLGSLGLSALVAVVPIVFFFLALAVFRLKGHIAGTITLILSLIVAIAAYGMPVDKALGAAFYGFLYGLWPIAWIIVAAVFLYKLTVKSGQFDIIRSSVLSITSDQRLQVLLIGFSFGAFLEGAAGFGAPVAITAALLVGLGLNPLYAAGLCLIANTAPVAFGALGIPIIVAGQVSGIEAFKIGAMAGRQLPLLSLAVPFWLVFMMDGVRGVKETWPAALVAGGSFAVSQYFTSNFIGPELPDITSALVSLVSLTLFLKVWQPANAVAVLGMSGGAAVAGGGNPRPEPSPYSGGEILKAWSPFLVLTILVTIWTLKPFKAMFLPGGALYSLVFNFPIPGLDQLVIKGAPIVATATAMPAVFKFDPLAATGTAILLSAIVSMFILRIGVKIGLTTFKETLVELKWPILSIGMVLAFAFVTNFSGMSTTLALVLAGTGAAFPFFSPFLGWLGVFLTGSDTSSNALFGALQGTTAHQIGVHDTLLVAANTTGGVTGKMISPQSIAVACAATGMVGKESDLFRFTLKHSLLFATVIGVITLLQAYVFTGMLVH</sequence>
<dbReference type="GO" id="GO:0015129">
    <property type="term" value="F:lactate transmembrane transporter activity"/>
    <property type="evidence" value="ECO:0007669"/>
    <property type="project" value="UniProtKB-UniRule"/>
</dbReference>
<evidence type="ECO:0000256" key="4">
    <source>
        <dbReference type="ARBA" id="ARBA00022475"/>
    </source>
</evidence>
<dbReference type="STRING" id="1301098.PKB_4995"/>
<dbReference type="HOGENOM" id="CLU_021628_0_0_6"/>
<gene>
    <name evidence="9" type="primary">glcA</name>
    <name evidence="9" type="ORF">PKB_4995</name>
</gene>
<reference evidence="9 10" key="1">
    <citation type="submission" date="2013-03" db="EMBL/GenBank/DDBJ databases">
        <authorList>
            <person name="Linke B."/>
        </authorList>
    </citation>
    <scope>NUCLEOTIDE SEQUENCE [LARGE SCALE GENOMIC DNA]</scope>
    <source>
        <strain evidence="9 10">B13</strain>
    </source>
</reference>
<keyword evidence="4" id="KW-1003">Cell membrane</keyword>
<evidence type="ECO:0000256" key="7">
    <source>
        <dbReference type="ARBA" id="ARBA00023136"/>
    </source>
</evidence>
<comment type="subcellular location">
    <subcellularLocation>
        <location evidence="8">Cell inner membrane</location>
        <topology evidence="8">Multi-pass membrane protein</topology>
    </subcellularLocation>
    <subcellularLocation>
        <location evidence="1">Cell membrane</location>
        <topology evidence="1">Multi-pass membrane protein</topology>
    </subcellularLocation>
</comment>
<dbReference type="RefSeq" id="WP_043255360.1">
    <property type="nucleotide sequence ID" value="NZ_HG322950.1"/>
</dbReference>
<evidence type="ECO:0000256" key="2">
    <source>
        <dbReference type="ARBA" id="ARBA00010100"/>
    </source>
</evidence>
<evidence type="ECO:0000256" key="3">
    <source>
        <dbReference type="ARBA" id="ARBA00022448"/>
    </source>
</evidence>
<evidence type="ECO:0000313" key="10">
    <source>
        <dbReference type="Proteomes" id="UP000025241"/>
    </source>
</evidence>
<organism evidence="9 10">
    <name type="scientific">Pseudomonas knackmussii (strain DSM 6978 / CCUG 54928 / LMG 23759 / B13)</name>
    <dbReference type="NCBI Taxonomy" id="1301098"/>
    <lineage>
        <taxon>Bacteria</taxon>
        <taxon>Pseudomonadati</taxon>
        <taxon>Pseudomonadota</taxon>
        <taxon>Gammaproteobacteria</taxon>
        <taxon>Pseudomonadales</taxon>
        <taxon>Pseudomonadaceae</taxon>
        <taxon>Pseudomonas</taxon>
    </lineage>
</organism>
<feature type="transmembrane region" description="Helical" evidence="8">
    <location>
        <begin position="72"/>
        <end position="95"/>
    </location>
</feature>
<evidence type="ECO:0000256" key="1">
    <source>
        <dbReference type="ARBA" id="ARBA00004651"/>
    </source>
</evidence>
<dbReference type="Proteomes" id="UP000025241">
    <property type="component" value="Chromosome I"/>
</dbReference>
<proteinExistence type="inferred from homology"/>
<dbReference type="NCBIfam" id="TIGR00795">
    <property type="entry name" value="lctP"/>
    <property type="match status" value="1"/>
</dbReference>